<dbReference type="InterPro" id="IPR006119">
    <property type="entry name" value="Resolv_N"/>
</dbReference>
<evidence type="ECO:0000313" key="1">
    <source>
        <dbReference type="EMBL" id="QCI85702.1"/>
    </source>
</evidence>
<dbReference type="Proteomes" id="UP000298615">
    <property type="component" value="Chromosome"/>
</dbReference>
<organism evidence="1 2">
    <name type="scientific">Vagococcus zengguangii</name>
    <dbReference type="NCBI Taxonomy" id="2571750"/>
    <lineage>
        <taxon>Bacteria</taxon>
        <taxon>Bacillati</taxon>
        <taxon>Bacillota</taxon>
        <taxon>Bacilli</taxon>
        <taxon>Lactobacillales</taxon>
        <taxon>Enterococcaceae</taxon>
        <taxon>Vagococcus</taxon>
    </lineage>
</organism>
<name>A0A4D7CSM8_9ENTE</name>
<dbReference type="OrthoDB" id="2182747at2"/>
<dbReference type="AlphaFoldDB" id="A0A4D7CSM8"/>
<dbReference type="EMBL" id="CP039712">
    <property type="protein sequence ID" value="QCI85702.1"/>
    <property type="molecule type" value="Genomic_DNA"/>
</dbReference>
<dbReference type="Pfam" id="PF00239">
    <property type="entry name" value="Resolvase"/>
    <property type="match status" value="1"/>
</dbReference>
<dbReference type="Pfam" id="PF13412">
    <property type="entry name" value="HTH_24"/>
    <property type="match status" value="1"/>
</dbReference>
<sequence>MQSNVSTKINQLVRYSNRNVCNERLVGFKDTGLGRVSLRSAFLWGYELGILTKKYNKVRKKEEIKMKLYVNNELEQTLSMEELQDYQVIELGPLNERVNYLELLAKLGEEKEFYVWKYEALDLNLLAVKRLLDNLKEQGISLRFVNEEENFLAYLMDIGEREKNYLATRTKRGLKRAREKGNFGGRPRVNEEIIEKVRSLYFEKRLTYREIATECNVSIGTVHKYSKMLKEAENQ</sequence>
<protein>
    <submittedName>
        <fullName evidence="1">Recombinase family protein</fullName>
    </submittedName>
</protein>
<reference evidence="1 2" key="1">
    <citation type="submission" date="2019-04" db="EMBL/GenBank/DDBJ databases">
        <title>Vagococcus sp. nov., isolated from faeces of yaks (Bos grunniens).</title>
        <authorList>
            <person name="Ge Y."/>
        </authorList>
    </citation>
    <scope>NUCLEOTIDE SEQUENCE [LARGE SCALE GENOMIC DNA]</scope>
    <source>
        <strain evidence="1 2">MN-17</strain>
    </source>
</reference>
<dbReference type="Gene3D" id="3.40.50.1390">
    <property type="entry name" value="Resolvase, N-terminal catalytic domain"/>
    <property type="match status" value="1"/>
</dbReference>
<evidence type="ECO:0000313" key="2">
    <source>
        <dbReference type="Proteomes" id="UP000298615"/>
    </source>
</evidence>
<gene>
    <name evidence="1" type="ORF">FA707_01395</name>
</gene>
<dbReference type="SUPFAM" id="SSF53041">
    <property type="entry name" value="Resolvase-like"/>
    <property type="match status" value="1"/>
</dbReference>
<dbReference type="InterPro" id="IPR036162">
    <property type="entry name" value="Resolvase-like_N_sf"/>
</dbReference>
<proteinExistence type="predicted"/>
<dbReference type="KEGG" id="vao:FA707_01395"/>
<dbReference type="GO" id="GO:0000150">
    <property type="term" value="F:DNA strand exchange activity"/>
    <property type="evidence" value="ECO:0007669"/>
    <property type="project" value="InterPro"/>
</dbReference>
<keyword evidence="2" id="KW-1185">Reference proteome</keyword>
<dbReference type="Gene3D" id="1.10.10.60">
    <property type="entry name" value="Homeodomain-like"/>
    <property type="match status" value="1"/>
</dbReference>
<dbReference type="GO" id="GO:0003677">
    <property type="term" value="F:DNA binding"/>
    <property type="evidence" value="ECO:0007669"/>
    <property type="project" value="InterPro"/>
</dbReference>
<accession>A0A4D7CSM8</accession>